<keyword evidence="3" id="KW-1185">Reference proteome</keyword>
<evidence type="ECO:0000313" key="2">
    <source>
        <dbReference type="EMBL" id="MFC0319509.1"/>
    </source>
</evidence>
<gene>
    <name evidence="2" type="ORF">ACFFI0_14405</name>
</gene>
<feature type="region of interest" description="Disordered" evidence="1">
    <location>
        <begin position="1"/>
        <end position="66"/>
    </location>
</feature>
<comment type="caution">
    <text evidence="2">The sequence shown here is derived from an EMBL/GenBank/DDBJ whole genome shotgun (WGS) entry which is preliminary data.</text>
</comment>
<sequence>MAIRKDKRLSPLKNKASKKREEEDKPDLSYEAGVDPQKDQINEVPKNTEDWQNANDEDKLGEKNKS</sequence>
<feature type="compositionally biased region" description="Basic and acidic residues" evidence="1">
    <location>
        <begin position="56"/>
        <end position="66"/>
    </location>
</feature>
<protein>
    <submittedName>
        <fullName evidence="2">Uncharacterized protein</fullName>
    </submittedName>
</protein>
<feature type="compositionally biased region" description="Basic and acidic residues" evidence="1">
    <location>
        <begin position="36"/>
        <end position="49"/>
    </location>
</feature>
<evidence type="ECO:0000313" key="3">
    <source>
        <dbReference type="Proteomes" id="UP001589774"/>
    </source>
</evidence>
<reference evidence="2 3" key="1">
    <citation type="submission" date="2024-09" db="EMBL/GenBank/DDBJ databases">
        <authorList>
            <person name="Sun Q."/>
            <person name="Mori K."/>
        </authorList>
    </citation>
    <scope>NUCLEOTIDE SEQUENCE [LARGE SCALE GENOMIC DNA]</scope>
    <source>
        <strain evidence="2 3">CCM 7765</strain>
    </source>
</reference>
<dbReference type="RefSeq" id="WP_013667063.1">
    <property type="nucleotide sequence ID" value="NZ_JBHLWO010000002.1"/>
</dbReference>
<dbReference type="Proteomes" id="UP001589774">
    <property type="component" value="Unassembled WGS sequence"/>
</dbReference>
<feature type="compositionally biased region" description="Basic and acidic residues" evidence="1">
    <location>
        <begin position="19"/>
        <end position="28"/>
    </location>
</feature>
<dbReference type="EMBL" id="JBHLWO010000002">
    <property type="protein sequence ID" value="MFC0319509.1"/>
    <property type="molecule type" value="Genomic_DNA"/>
</dbReference>
<accession>A0ABV6HKT6</accession>
<organism evidence="2 3">
    <name type="scientific">Olivibacter oleidegradans</name>
    <dbReference type="NCBI Taxonomy" id="760123"/>
    <lineage>
        <taxon>Bacteria</taxon>
        <taxon>Pseudomonadati</taxon>
        <taxon>Bacteroidota</taxon>
        <taxon>Sphingobacteriia</taxon>
        <taxon>Sphingobacteriales</taxon>
        <taxon>Sphingobacteriaceae</taxon>
        <taxon>Olivibacter</taxon>
    </lineage>
</organism>
<name>A0ABV6HKT6_9SPHI</name>
<evidence type="ECO:0000256" key="1">
    <source>
        <dbReference type="SAM" id="MobiDB-lite"/>
    </source>
</evidence>
<proteinExistence type="predicted"/>